<keyword evidence="2" id="KW-1185">Reference proteome</keyword>
<feature type="compositionally biased region" description="Basic and acidic residues" evidence="1">
    <location>
        <begin position="104"/>
        <end position="122"/>
    </location>
</feature>
<evidence type="ECO:0000256" key="1">
    <source>
        <dbReference type="SAM" id="MobiDB-lite"/>
    </source>
</evidence>
<dbReference type="RefSeq" id="XP_020086850.1">
    <property type="nucleotide sequence ID" value="XM_020231261.1"/>
</dbReference>
<evidence type="ECO:0000313" key="2">
    <source>
        <dbReference type="Proteomes" id="UP000515123"/>
    </source>
</evidence>
<evidence type="ECO:0000313" key="3">
    <source>
        <dbReference type="RefSeq" id="XP_020086850.1"/>
    </source>
</evidence>
<feature type="region of interest" description="Disordered" evidence="1">
    <location>
        <begin position="1"/>
        <end position="69"/>
    </location>
</feature>
<name>A0A6P5F0F9_ANACO</name>
<gene>
    <name evidence="3" type="primary">LOC109709175</name>
</gene>
<proteinExistence type="predicted"/>
<dbReference type="Proteomes" id="UP000515123">
    <property type="component" value="Linkage group 4"/>
</dbReference>
<reference evidence="3" key="2">
    <citation type="submission" date="2025-08" db="UniProtKB">
        <authorList>
            <consortium name="RefSeq"/>
        </authorList>
    </citation>
    <scope>IDENTIFICATION</scope>
    <source>
        <tissue evidence="3">Leaf</tissue>
    </source>
</reference>
<reference evidence="2" key="1">
    <citation type="journal article" date="2015" name="Nat. Genet.">
        <title>The pineapple genome and the evolution of CAM photosynthesis.</title>
        <authorList>
            <person name="Ming R."/>
            <person name="VanBuren R."/>
            <person name="Wai C.M."/>
            <person name="Tang H."/>
            <person name="Schatz M.C."/>
            <person name="Bowers J.E."/>
            <person name="Lyons E."/>
            <person name="Wang M.L."/>
            <person name="Chen J."/>
            <person name="Biggers E."/>
            <person name="Zhang J."/>
            <person name="Huang L."/>
            <person name="Zhang L."/>
            <person name="Miao W."/>
            <person name="Zhang J."/>
            <person name="Ye Z."/>
            <person name="Miao C."/>
            <person name="Lin Z."/>
            <person name="Wang H."/>
            <person name="Zhou H."/>
            <person name="Yim W.C."/>
            <person name="Priest H.D."/>
            <person name="Zheng C."/>
            <person name="Woodhouse M."/>
            <person name="Edger P.P."/>
            <person name="Guyot R."/>
            <person name="Guo H.B."/>
            <person name="Guo H."/>
            <person name="Zheng G."/>
            <person name="Singh R."/>
            <person name="Sharma A."/>
            <person name="Min X."/>
            <person name="Zheng Y."/>
            <person name="Lee H."/>
            <person name="Gurtowski J."/>
            <person name="Sedlazeck F.J."/>
            <person name="Harkess A."/>
            <person name="McKain M.R."/>
            <person name="Liao Z."/>
            <person name="Fang J."/>
            <person name="Liu J."/>
            <person name="Zhang X."/>
            <person name="Zhang Q."/>
            <person name="Hu W."/>
            <person name="Qin Y."/>
            <person name="Wang K."/>
            <person name="Chen L.Y."/>
            <person name="Shirley N."/>
            <person name="Lin Y.R."/>
            <person name="Liu L.Y."/>
            <person name="Hernandez A.G."/>
            <person name="Wright C.L."/>
            <person name="Bulone V."/>
            <person name="Tuskan G.A."/>
            <person name="Heath K."/>
            <person name="Zee F."/>
            <person name="Moore P.H."/>
            <person name="Sunkar R."/>
            <person name="Leebens-Mack J.H."/>
            <person name="Mockler T."/>
            <person name="Bennetzen J.L."/>
            <person name="Freeling M."/>
            <person name="Sankoff D."/>
            <person name="Paterson A.H."/>
            <person name="Zhu X."/>
            <person name="Yang X."/>
            <person name="Smith J.A."/>
            <person name="Cushman J.C."/>
            <person name="Paull R.E."/>
            <person name="Yu Q."/>
        </authorList>
    </citation>
    <scope>NUCLEOTIDE SEQUENCE [LARGE SCALE GENOMIC DNA]</scope>
    <source>
        <strain evidence="2">cv. F153</strain>
    </source>
</reference>
<dbReference type="GeneID" id="109709175"/>
<feature type="region of interest" description="Disordered" evidence="1">
    <location>
        <begin position="84"/>
        <end position="122"/>
    </location>
</feature>
<organism evidence="2 3">
    <name type="scientific">Ananas comosus</name>
    <name type="common">Pineapple</name>
    <name type="synonym">Ananas ananas</name>
    <dbReference type="NCBI Taxonomy" id="4615"/>
    <lineage>
        <taxon>Eukaryota</taxon>
        <taxon>Viridiplantae</taxon>
        <taxon>Streptophyta</taxon>
        <taxon>Embryophyta</taxon>
        <taxon>Tracheophyta</taxon>
        <taxon>Spermatophyta</taxon>
        <taxon>Magnoliopsida</taxon>
        <taxon>Liliopsida</taxon>
        <taxon>Poales</taxon>
        <taxon>Bromeliaceae</taxon>
        <taxon>Bromelioideae</taxon>
        <taxon>Ananas</taxon>
    </lineage>
</organism>
<dbReference type="AlphaFoldDB" id="A0A6P5F0F9"/>
<feature type="compositionally biased region" description="Acidic residues" evidence="1">
    <location>
        <begin position="38"/>
        <end position="56"/>
    </location>
</feature>
<protein>
    <submittedName>
        <fullName evidence="3">Zinc finger protein AEBP2-like</fullName>
    </submittedName>
</protein>
<feature type="compositionally biased region" description="Low complexity" evidence="1">
    <location>
        <begin position="93"/>
        <end position="102"/>
    </location>
</feature>
<sequence>MSRSAQIGGGGSGVGPSLIGYEASGDSEDKLYEVIDIPSDDDDDVEVAEDEHDDAESSSGGGGDWEADEGVMWFKRRGVIGTGEAENHRRAIGGDAAAATEAVEGEKGGKDAAKKESENELEDNRRFWEACLADEYTQFVDCATS</sequence>
<accession>A0A6P5F0F9</accession>